<evidence type="ECO:0000313" key="2">
    <source>
        <dbReference type="Proteomes" id="UP000011083"/>
    </source>
</evidence>
<evidence type="ECO:0000313" key="1">
    <source>
        <dbReference type="EMBL" id="ELR12146.1"/>
    </source>
</evidence>
<dbReference type="VEuPathDB" id="AmoebaDB:ACA1_140520"/>
<sequence length="187" mass="20393">MSASSSWSSALQVGDVLWVKRSPLGEHHLYHHAGVVTRIDAHGRPTEVVDFGPGGEGEDIPLCLALTTGFEAAPRAGQEEEVLQRVAASLGVPRLYHLQRSNCQHYATEMSCGQASSAEALLLAETFRDIGSRQVVEVELFKGEGWLPVLANGLLTLLASAHNEAQHRYQLFTTLRTTHLSETNPQK</sequence>
<evidence type="ECO:0008006" key="3">
    <source>
        <dbReference type="Google" id="ProtNLM"/>
    </source>
</evidence>
<dbReference type="RefSeq" id="XP_004334159.1">
    <property type="nucleotide sequence ID" value="XM_004334111.1"/>
</dbReference>
<dbReference type="AlphaFoldDB" id="L8GJ11"/>
<dbReference type="GeneID" id="14912660"/>
<gene>
    <name evidence="1" type="ORF">ACA1_140520</name>
</gene>
<dbReference type="Proteomes" id="UP000011083">
    <property type="component" value="Unassembled WGS sequence"/>
</dbReference>
<accession>L8GJ11</accession>
<proteinExistence type="predicted"/>
<name>L8GJ11_ACACF</name>
<reference evidence="1 2" key="1">
    <citation type="journal article" date="2013" name="Genome Biol.">
        <title>Genome of Acanthamoeba castellanii highlights extensive lateral gene transfer and early evolution of tyrosine kinase signaling.</title>
        <authorList>
            <person name="Clarke M."/>
            <person name="Lohan A.J."/>
            <person name="Liu B."/>
            <person name="Lagkouvardos I."/>
            <person name="Roy S."/>
            <person name="Zafar N."/>
            <person name="Bertelli C."/>
            <person name="Schilde C."/>
            <person name="Kianianmomeni A."/>
            <person name="Burglin T.R."/>
            <person name="Frech C."/>
            <person name="Turcotte B."/>
            <person name="Kopec K.O."/>
            <person name="Synnott J.M."/>
            <person name="Choo C."/>
            <person name="Paponov I."/>
            <person name="Finkler A."/>
            <person name="Soon Heng Tan C."/>
            <person name="Hutchins A.P."/>
            <person name="Weinmeier T."/>
            <person name="Rattei T."/>
            <person name="Chu J.S."/>
            <person name="Gimenez G."/>
            <person name="Irimia M."/>
            <person name="Rigden D.J."/>
            <person name="Fitzpatrick D.A."/>
            <person name="Lorenzo-Morales J."/>
            <person name="Bateman A."/>
            <person name="Chiu C.H."/>
            <person name="Tang P."/>
            <person name="Hegemann P."/>
            <person name="Fromm H."/>
            <person name="Raoult D."/>
            <person name="Greub G."/>
            <person name="Miranda-Saavedra D."/>
            <person name="Chen N."/>
            <person name="Nash P."/>
            <person name="Ginger M.L."/>
            <person name="Horn M."/>
            <person name="Schaap P."/>
            <person name="Caler L."/>
            <person name="Loftus B."/>
        </authorList>
    </citation>
    <scope>NUCLEOTIDE SEQUENCE [LARGE SCALE GENOMIC DNA]</scope>
    <source>
        <strain evidence="1 2">Neff</strain>
    </source>
</reference>
<organism evidence="1 2">
    <name type="scientific">Acanthamoeba castellanii (strain ATCC 30010 / Neff)</name>
    <dbReference type="NCBI Taxonomy" id="1257118"/>
    <lineage>
        <taxon>Eukaryota</taxon>
        <taxon>Amoebozoa</taxon>
        <taxon>Discosea</taxon>
        <taxon>Longamoebia</taxon>
        <taxon>Centramoebida</taxon>
        <taxon>Acanthamoebidae</taxon>
        <taxon>Acanthamoeba</taxon>
    </lineage>
</organism>
<dbReference type="Gene3D" id="3.90.1720.10">
    <property type="entry name" value="endopeptidase domain like (from Nostoc punctiforme)"/>
    <property type="match status" value="1"/>
</dbReference>
<protein>
    <recommendedName>
        <fullName evidence="3">LRAT domain-containing protein</fullName>
    </recommendedName>
</protein>
<keyword evidence="2" id="KW-1185">Reference proteome</keyword>
<dbReference type="EMBL" id="KB008128">
    <property type="protein sequence ID" value="ELR12146.1"/>
    <property type="molecule type" value="Genomic_DNA"/>
</dbReference>
<dbReference type="KEGG" id="acan:ACA1_140520"/>